<dbReference type="EMBL" id="JBEAFC010000003">
    <property type="protein sequence ID" value="KAL1563309.1"/>
    <property type="molecule type" value="Genomic_DNA"/>
</dbReference>
<dbReference type="AlphaFoldDB" id="A0ABD1I5R3"/>
<evidence type="ECO:0000256" key="1">
    <source>
        <dbReference type="SAM" id="MobiDB-lite"/>
    </source>
</evidence>
<feature type="region of interest" description="Disordered" evidence="1">
    <location>
        <begin position="211"/>
        <end position="278"/>
    </location>
</feature>
<feature type="region of interest" description="Disordered" evidence="1">
    <location>
        <begin position="519"/>
        <end position="559"/>
    </location>
</feature>
<proteinExistence type="predicted"/>
<feature type="compositionally biased region" description="Polar residues" evidence="1">
    <location>
        <begin position="228"/>
        <end position="253"/>
    </location>
</feature>
<feature type="compositionally biased region" description="Polar residues" evidence="1">
    <location>
        <begin position="519"/>
        <end position="529"/>
    </location>
</feature>
<feature type="compositionally biased region" description="Basic and acidic residues" evidence="1">
    <location>
        <begin position="211"/>
        <end position="222"/>
    </location>
</feature>
<feature type="region of interest" description="Disordered" evidence="1">
    <location>
        <begin position="359"/>
        <end position="384"/>
    </location>
</feature>
<gene>
    <name evidence="2" type="ORF">AAHA92_05793</name>
</gene>
<dbReference type="Proteomes" id="UP001567538">
    <property type="component" value="Unassembled WGS sequence"/>
</dbReference>
<feature type="region of interest" description="Disordered" evidence="1">
    <location>
        <begin position="411"/>
        <end position="453"/>
    </location>
</feature>
<feature type="compositionally biased region" description="Polar residues" evidence="1">
    <location>
        <begin position="369"/>
        <end position="381"/>
    </location>
</feature>
<evidence type="ECO:0000313" key="2">
    <source>
        <dbReference type="EMBL" id="KAL1563309.1"/>
    </source>
</evidence>
<keyword evidence="3" id="KW-1185">Reference proteome</keyword>
<dbReference type="PANTHER" id="PTHR36810:SF1">
    <property type="entry name" value="OS05G0232200 PROTEIN"/>
    <property type="match status" value="1"/>
</dbReference>
<evidence type="ECO:0000313" key="3">
    <source>
        <dbReference type="Proteomes" id="UP001567538"/>
    </source>
</evidence>
<protein>
    <submittedName>
        <fullName evidence="2">Uncharacterized protein</fullName>
    </submittedName>
</protein>
<name>A0ABD1I5R3_SALDI</name>
<organism evidence="2 3">
    <name type="scientific">Salvia divinorum</name>
    <name type="common">Maria pastora</name>
    <name type="synonym">Diviner's sage</name>
    <dbReference type="NCBI Taxonomy" id="28513"/>
    <lineage>
        <taxon>Eukaryota</taxon>
        <taxon>Viridiplantae</taxon>
        <taxon>Streptophyta</taxon>
        <taxon>Embryophyta</taxon>
        <taxon>Tracheophyta</taxon>
        <taxon>Spermatophyta</taxon>
        <taxon>Magnoliopsida</taxon>
        <taxon>eudicotyledons</taxon>
        <taxon>Gunneridae</taxon>
        <taxon>Pentapetalae</taxon>
        <taxon>asterids</taxon>
        <taxon>lamiids</taxon>
        <taxon>Lamiales</taxon>
        <taxon>Lamiaceae</taxon>
        <taxon>Nepetoideae</taxon>
        <taxon>Mentheae</taxon>
        <taxon>Salviinae</taxon>
        <taxon>Salvia</taxon>
        <taxon>Salvia subgen. Calosphace</taxon>
    </lineage>
</organism>
<comment type="caution">
    <text evidence="2">The sequence shown here is derived from an EMBL/GenBank/DDBJ whole genome shotgun (WGS) entry which is preliminary data.</text>
</comment>
<sequence length="622" mass="68168">MPGTIHVTVLEFKGVSSSPKPSAKSLRVSMGKRQYQTWDKGDFSFPVTRIRENIVVALLDAGGNEIAHQDIRTMQIIEKGSWDEVFSINGGGHVHLKLHFTLSQEDRNRIRVMRESAMKKKLEANPSINLRFLEVVASTSMKDEQQVSDITSPKVEASQAGSSPIAAAASSSTSLSSHQIGKGPVVDVAIPNATDGIQDAVFSPVEHEIKVESAQVPDEKIEAPQIARVTSGSKDGPSSNLPRSSISDKNSMIASKLRDDRLVQKPQKQGPVGKTPSNVRKMISAFETVQVQEVKSMKREASVASQLIISSKEGFLEDRATKNVVSPADQTSTDSKDPHLRNLHKLPTMVSGKVLSKCEPSRVEKELPSTVTSTLSEQSDQYAEHMSIANSRMEVSEEGENSSVNIRRKLASETATSSGRTSDEQSQDSSRLMKSSAAEGSGRGRGTGLNSSSMINAQVASNLKRKTLDYYNKEEYDSAQTSGMWIFPDNTSPLCITTAGELNIKLVGHYNNKAKTHQANNISSETQKNSMHEKEQRMGKNLKKHNHQPESGSAGSSSDSFNGLVRQVIKVAAIVGFGVLVLLTRQKEPRRRNHKEDKDKDNLFHIPDYVDDRTLKPWTGKP</sequence>
<reference evidence="2 3" key="1">
    <citation type="submission" date="2024-06" db="EMBL/GenBank/DDBJ databases">
        <title>A chromosome level genome sequence of Diviner's sage (Salvia divinorum).</title>
        <authorList>
            <person name="Ford S.A."/>
            <person name="Ro D.-K."/>
            <person name="Ness R.W."/>
            <person name="Phillips M.A."/>
        </authorList>
    </citation>
    <scope>NUCLEOTIDE SEQUENCE [LARGE SCALE GENOMIC DNA]</scope>
    <source>
        <strain evidence="2">SAF-2024a</strain>
        <tissue evidence="2">Leaf</tissue>
    </source>
</reference>
<feature type="region of interest" description="Disordered" evidence="1">
    <location>
        <begin position="144"/>
        <end position="163"/>
    </location>
</feature>
<dbReference type="PANTHER" id="PTHR36810">
    <property type="entry name" value="BNACNNG47150D PROTEIN"/>
    <property type="match status" value="1"/>
</dbReference>
<accession>A0ABD1I5R3</accession>